<dbReference type="Pfam" id="PF13646">
    <property type="entry name" value="HEAT_2"/>
    <property type="match status" value="1"/>
</dbReference>
<evidence type="ECO:0000256" key="4">
    <source>
        <dbReference type="PROSITE-ProRule" id="PRU00433"/>
    </source>
</evidence>
<keyword evidence="2 4" id="KW-0479">Metal-binding</keyword>
<dbReference type="SUPFAM" id="SSF50952">
    <property type="entry name" value="Soluble quinoprotein glucose dehydrogenase"/>
    <property type="match status" value="1"/>
</dbReference>
<name>A0ABY7VSI7_9BACT</name>
<evidence type="ECO:0000256" key="2">
    <source>
        <dbReference type="ARBA" id="ARBA00022723"/>
    </source>
</evidence>
<reference evidence="7 8" key="1">
    <citation type="submission" date="2023-02" db="EMBL/GenBank/DDBJ databases">
        <title>Genome sequence of Lentisphaera profundi SAORIC-696.</title>
        <authorList>
            <person name="Kim e."/>
            <person name="Cho J.-C."/>
            <person name="Choi A."/>
            <person name="Kang I."/>
        </authorList>
    </citation>
    <scope>NUCLEOTIDE SEQUENCE [LARGE SCALE GENOMIC DNA]</scope>
    <source>
        <strain evidence="7 8">SAORIC-696</strain>
    </source>
</reference>
<evidence type="ECO:0000259" key="6">
    <source>
        <dbReference type="PROSITE" id="PS51007"/>
    </source>
</evidence>
<dbReference type="RefSeq" id="WP_274150747.1">
    <property type="nucleotide sequence ID" value="NZ_CP117811.1"/>
</dbReference>
<dbReference type="PANTHER" id="PTHR33546:SF1">
    <property type="entry name" value="LARGE, MULTIFUNCTIONAL SECRETED PROTEIN"/>
    <property type="match status" value="1"/>
</dbReference>
<evidence type="ECO:0000313" key="8">
    <source>
        <dbReference type="Proteomes" id="UP001214250"/>
    </source>
</evidence>
<feature type="signal peptide" evidence="5">
    <location>
        <begin position="1"/>
        <end position="22"/>
    </location>
</feature>
<dbReference type="Gene3D" id="1.25.10.10">
    <property type="entry name" value="Leucine-rich Repeat Variant"/>
    <property type="match status" value="1"/>
</dbReference>
<evidence type="ECO:0000256" key="5">
    <source>
        <dbReference type="SAM" id="SignalP"/>
    </source>
</evidence>
<dbReference type="PROSITE" id="PS51007">
    <property type="entry name" value="CYTC"/>
    <property type="match status" value="1"/>
</dbReference>
<dbReference type="InterPro" id="IPR013427">
    <property type="entry name" value="Haem-bd_dom_put"/>
</dbReference>
<dbReference type="InterPro" id="IPR011042">
    <property type="entry name" value="6-blade_b-propeller_TolB-like"/>
</dbReference>
<feature type="chain" id="PRO_5047430683" evidence="5">
    <location>
        <begin position="23"/>
        <end position="1126"/>
    </location>
</feature>
<dbReference type="InterPro" id="IPR036909">
    <property type="entry name" value="Cyt_c-like_dom_sf"/>
</dbReference>
<dbReference type="Proteomes" id="UP001214250">
    <property type="component" value="Chromosome 1"/>
</dbReference>
<dbReference type="SUPFAM" id="SSF48371">
    <property type="entry name" value="ARM repeat"/>
    <property type="match status" value="2"/>
</dbReference>
<protein>
    <submittedName>
        <fullName evidence="7">HEAT repeat domain-containing protein</fullName>
    </submittedName>
</protein>
<dbReference type="InterPro" id="IPR016024">
    <property type="entry name" value="ARM-type_fold"/>
</dbReference>
<dbReference type="InterPro" id="IPR055557">
    <property type="entry name" value="DUF7133"/>
</dbReference>
<dbReference type="Gene3D" id="1.10.760.10">
    <property type="entry name" value="Cytochrome c-like domain"/>
    <property type="match status" value="1"/>
</dbReference>
<accession>A0ABY7VSI7</accession>
<keyword evidence="8" id="KW-1185">Reference proteome</keyword>
<dbReference type="InterPro" id="IPR011989">
    <property type="entry name" value="ARM-like"/>
</dbReference>
<proteinExistence type="predicted"/>
<evidence type="ECO:0000313" key="7">
    <source>
        <dbReference type="EMBL" id="WDE96682.1"/>
    </source>
</evidence>
<dbReference type="InterPro" id="IPR013428">
    <property type="entry name" value="Membrane-bound_put_N"/>
</dbReference>
<sequence>MLKWSNKFLLLSSLLIANGLSAASKSPADYEKAEAQKMNSFSMPDGFKARLWADRSQITNPMAIAFDSKGRLLVTEIHRWRFGVDDIRHRPYMLLEDIMIQSSADRLAMYKKHYDKHPESHYTDKQDMIKILEDTNGDGRADSAKVYADGFNDILDGPGLGIIERDGKVYYTNIPHLWMLEDSNGDGLSDKRTSIQDGFGIRMSYSGHDMHGLVWGPDGKLYWSIGDRGFSFTTKEGKKFHGPNEGAVFRCDPDGSNVEVFYDRLRNPQELVFDDFGNLFTADNDSDKGDLERINYLVEGGDSGWHAGHQNLLAFASKLKFRSYDYAGKKTLNSAWKTERLYFANETNQPAYVMPTIGQIVGGPSGFLFNPSNSLGPKFDNKFFVNIFKGGSPKTRISMFDVEPAGAGFKMENLEDFFTGSNLVDMDFGPDGKMYISEYNNGGYLNRDEGNIFTLEVPGQTDKPEIKENEKLLTSDFSQNSSEKLYQLLAWDHQQVRLRAQFELAKRADAAELFTKAAKNPAAPQLQRVHGLWGLGMLANKNISAIKILKNLLLNDADYQIRIQAARVLGDHRDKSALLDLSKALKDKHPRVAMYAGIGLGRIADDSVISAIIDAQRENDAKDRFLQHGLMMGLAGMKSSSSYAKYAKDSSAAVRMIVLLAMRKNLDPGIQVFLSDNDPQVRYEAIRAINDRLIDGGAQKKLASLLVDLKKPSDLVDELMHIRVINANYYLGDEAAAKRLLQYSLEKDLPESMIQEAIAALQAWDDKAPLDNSTGLPREYTTERQDISKVLNAYLGELFKQSQGKVLAQISRLANKYNFPITSDILLSQINNNKLIDEIRLGALDTLNQRKEISSNLVLKLFKDKSEAIRLKALTLLNELDPTKAQVQAATISQKGSAAERQLAYNLMAVNSANDSILLKQLDLALNGKGDREALLEILDSARSKKSSDFQTKFKAYEAKMATGQNTDKFAYAIQGGDIDKGRDVFFNHGAAQCLRCHKVKGYGADVGPDLTLMGKMYDRRYLLESIVDPGAAVAPGYGITSVTTDDGKVHSGTYMGENKALVKVKGADGKVIAHKRKHIKTMMAPVSPMPPMHMLLQPKELRDLVAYLKSLDKPLKKKKKDKSAH</sequence>
<dbReference type="InterPro" id="IPR009056">
    <property type="entry name" value="Cyt_c-like_dom"/>
</dbReference>
<dbReference type="SMART" id="SM00567">
    <property type="entry name" value="EZ_HEAT"/>
    <property type="match status" value="3"/>
</dbReference>
<dbReference type="Gene3D" id="2.120.10.30">
    <property type="entry name" value="TolB, C-terminal domain"/>
    <property type="match status" value="1"/>
</dbReference>
<evidence type="ECO:0000256" key="1">
    <source>
        <dbReference type="ARBA" id="ARBA00022617"/>
    </source>
</evidence>
<dbReference type="InterPro" id="IPR004155">
    <property type="entry name" value="PBS_lyase_HEAT"/>
</dbReference>
<gene>
    <name evidence="7" type="ORF">PQO03_01715</name>
</gene>
<dbReference type="EMBL" id="CP117811">
    <property type="protein sequence ID" value="WDE96682.1"/>
    <property type="molecule type" value="Genomic_DNA"/>
</dbReference>
<dbReference type="NCBIfam" id="TIGR02603">
    <property type="entry name" value="CxxCH_TIGR02603"/>
    <property type="match status" value="1"/>
</dbReference>
<keyword evidence="1 4" id="KW-0349">Heme</keyword>
<dbReference type="SUPFAM" id="SSF46626">
    <property type="entry name" value="Cytochrome c"/>
    <property type="match status" value="1"/>
</dbReference>
<keyword evidence="3 4" id="KW-0408">Iron</keyword>
<dbReference type="PANTHER" id="PTHR33546">
    <property type="entry name" value="LARGE, MULTIFUNCTIONAL SECRETED PROTEIN-RELATED"/>
    <property type="match status" value="1"/>
</dbReference>
<dbReference type="InterPro" id="IPR011041">
    <property type="entry name" value="Quinoprot_gluc/sorb_DH_b-prop"/>
</dbReference>
<feature type="domain" description="Cytochrome c" evidence="6">
    <location>
        <begin position="977"/>
        <end position="1113"/>
    </location>
</feature>
<organism evidence="7 8">
    <name type="scientific">Lentisphaera profundi</name>
    <dbReference type="NCBI Taxonomy" id="1658616"/>
    <lineage>
        <taxon>Bacteria</taxon>
        <taxon>Pseudomonadati</taxon>
        <taxon>Lentisphaerota</taxon>
        <taxon>Lentisphaeria</taxon>
        <taxon>Lentisphaerales</taxon>
        <taxon>Lentisphaeraceae</taxon>
        <taxon>Lentisphaera</taxon>
    </lineage>
</organism>
<dbReference type="Pfam" id="PF23500">
    <property type="entry name" value="DUF7133"/>
    <property type="match status" value="1"/>
</dbReference>
<dbReference type="NCBIfam" id="TIGR02604">
    <property type="entry name" value="Piru_Ver_Nterm"/>
    <property type="match status" value="1"/>
</dbReference>
<evidence type="ECO:0000256" key="3">
    <source>
        <dbReference type="ARBA" id="ARBA00023004"/>
    </source>
</evidence>
<keyword evidence="5" id="KW-0732">Signal</keyword>